<name>A0A7J7D2A5_TRIWF</name>
<reference evidence="3 4" key="1">
    <citation type="journal article" date="2020" name="Nat. Commun.">
        <title>Genome of Tripterygium wilfordii and identification of cytochrome P450 involved in triptolide biosynthesis.</title>
        <authorList>
            <person name="Tu L."/>
            <person name="Su P."/>
            <person name="Zhang Z."/>
            <person name="Gao L."/>
            <person name="Wang J."/>
            <person name="Hu T."/>
            <person name="Zhou J."/>
            <person name="Zhang Y."/>
            <person name="Zhao Y."/>
            <person name="Liu Y."/>
            <person name="Song Y."/>
            <person name="Tong Y."/>
            <person name="Lu Y."/>
            <person name="Yang J."/>
            <person name="Xu C."/>
            <person name="Jia M."/>
            <person name="Peters R.J."/>
            <person name="Huang L."/>
            <person name="Gao W."/>
        </authorList>
    </citation>
    <scope>NUCLEOTIDE SEQUENCE [LARGE SCALE GENOMIC DNA]</scope>
    <source>
        <strain evidence="4">cv. XIE 37</strain>
        <tissue evidence="3">Leaf</tissue>
    </source>
</reference>
<proteinExistence type="predicted"/>
<comment type="caution">
    <text evidence="3">The sequence shown here is derived from an EMBL/GenBank/DDBJ whole genome shotgun (WGS) entry which is preliminary data.</text>
</comment>
<dbReference type="PANTHER" id="PTHR44259">
    <property type="entry name" value="OS07G0183000 PROTEIN-RELATED"/>
    <property type="match status" value="1"/>
</dbReference>
<organism evidence="3 4">
    <name type="scientific">Tripterygium wilfordii</name>
    <name type="common">Thunder God vine</name>
    <dbReference type="NCBI Taxonomy" id="458696"/>
    <lineage>
        <taxon>Eukaryota</taxon>
        <taxon>Viridiplantae</taxon>
        <taxon>Streptophyta</taxon>
        <taxon>Embryophyta</taxon>
        <taxon>Tracheophyta</taxon>
        <taxon>Spermatophyta</taxon>
        <taxon>Magnoliopsida</taxon>
        <taxon>eudicotyledons</taxon>
        <taxon>Gunneridae</taxon>
        <taxon>Pentapetalae</taxon>
        <taxon>rosids</taxon>
        <taxon>fabids</taxon>
        <taxon>Celastrales</taxon>
        <taxon>Celastraceae</taxon>
        <taxon>Tripterygium</taxon>
    </lineage>
</organism>
<keyword evidence="4" id="KW-1185">Reference proteome</keyword>
<dbReference type="InterPro" id="IPR001810">
    <property type="entry name" value="F-box_dom"/>
</dbReference>
<feature type="domain" description="F-box" evidence="1">
    <location>
        <begin position="5"/>
        <end position="45"/>
    </location>
</feature>
<dbReference type="InParanoid" id="A0A7J7D2A5"/>
<feature type="domain" description="KIB1-4 beta-propeller" evidence="2">
    <location>
        <begin position="66"/>
        <end position="364"/>
    </location>
</feature>
<protein>
    <submittedName>
        <fullName evidence="3">F-box protein SKIP23-like</fullName>
    </submittedName>
</protein>
<dbReference type="Pfam" id="PF03478">
    <property type="entry name" value="Beta-prop_KIB1-4"/>
    <property type="match status" value="1"/>
</dbReference>
<dbReference type="Pfam" id="PF00646">
    <property type="entry name" value="F-box"/>
    <property type="match status" value="1"/>
</dbReference>
<evidence type="ECO:0000259" key="2">
    <source>
        <dbReference type="Pfam" id="PF03478"/>
    </source>
</evidence>
<dbReference type="FunCoup" id="A0A7J7D2A5">
    <property type="interactions" value="174"/>
</dbReference>
<evidence type="ECO:0000313" key="3">
    <source>
        <dbReference type="EMBL" id="KAF5740408.1"/>
    </source>
</evidence>
<gene>
    <name evidence="3" type="ORF">HS088_TW11G00477</name>
</gene>
<dbReference type="Proteomes" id="UP000593562">
    <property type="component" value="Unassembled WGS sequence"/>
</dbReference>
<sequence length="395" mass="45749">MEADWSSLNSDLLEAIANRLRIEDYVRVQAVCKPWRLLIERFPRHPHNQLPWLALPPAENSNTCRFYSFTERKLHHIELPELRERRCCGSSHGWMVMVDKSPDVFLLNPLTGSRIPLPPITTFPQVEDFLVSDDGDEKYCYRPHVLDRSHIYSGKLMQSRFLNKVALTGNPSVTRDYMVLAIYGDLEHLAFCREGDDNWTLVHQDDAKLIFEDVVYWKGNLYAVDYSGRLIECDLGGPIPEVKRILTTRLIIGDRSYLVVSGEELLLVSRTKECCFGERHYRRTKKFMVFKLDEESLTWVEVADLRDRMFFVGNNFALSLSANDFPECKANYIYFTDDCVNGYVAYIKGTSKHLYGGHDLGAYDMTNGKIEPFPCFPEFTCSTWPPPFWSMLSPY</sequence>
<dbReference type="OrthoDB" id="600964at2759"/>
<dbReference type="EMBL" id="JAAARO010000011">
    <property type="protein sequence ID" value="KAF5740408.1"/>
    <property type="molecule type" value="Genomic_DNA"/>
</dbReference>
<accession>A0A7J7D2A5</accession>
<dbReference type="InterPro" id="IPR005174">
    <property type="entry name" value="KIB1-4_b-propeller"/>
</dbReference>
<evidence type="ECO:0000259" key="1">
    <source>
        <dbReference type="Pfam" id="PF00646"/>
    </source>
</evidence>
<evidence type="ECO:0000313" key="4">
    <source>
        <dbReference type="Proteomes" id="UP000593562"/>
    </source>
</evidence>
<dbReference type="InterPro" id="IPR036047">
    <property type="entry name" value="F-box-like_dom_sf"/>
</dbReference>
<dbReference type="PANTHER" id="PTHR44259:SF114">
    <property type="entry name" value="OS06G0707300 PROTEIN"/>
    <property type="match status" value="1"/>
</dbReference>
<dbReference type="SUPFAM" id="SSF81383">
    <property type="entry name" value="F-box domain"/>
    <property type="match status" value="1"/>
</dbReference>
<dbReference type="Gene3D" id="1.20.1280.50">
    <property type="match status" value="1"/>
</dbReference>
<dbReference type="AlphaFoldDB" id="A0A7J7D2A5"/>
<dbReference type="InterPro" id="IPR050942">
    <property type="entry name" value="F-box_BR-signaling"/>
</dbReference>